<evidence type="ECO:0000313" key="1">
    <source>
        <dbReference type="EMBL" id="PIP04543.1"/>
    </source>
</evidence>
<sequence length="170" mass="19723">MTFNEAINTIKSSMDREEKEKVLIPTVLIFMAKQNLRLDKKEFNRLYNKRTPDEILQSGFVTGCTDEAILFSALIRGLGFKDTFFVETLSRRWVESPAEEGGPIYGHTFVFVGDYLVDPSKKVVFIDGRTIERDWVVLGKKIELTEFGFHNAEILKKECRLFKANYKRQN</sequence>
<evidence type="ECO:0000313" key="2">
    <source>
        <dbReference type="Proteomes" id="UP000231388"/>
    </source>
</evidence>
<proteinExistence type="predicted"/>
<dbReference type="Proteomes" id="UP000231388">
    <property type="component" value="Unassembled WGS sequence"/>
</dbReference>
<evidence type="ECO:0008006" key="3">
    <source>
        <dbReference type="Google" id="ProtNLM"/>
    </source>
</evidence>
<reference evidence="1 2" key="1">
    <citation type="submission" date="2017-09" db="EMBL/GenBank/DDBJ databases">
        <title>Depth-based differentiation of microbial function through sediment-hosted aquifers and enrichment of novel symbionts in the deep terrestrial subsurface.</title>
        <authorList>
            <person name="Probst A.J."/>
            <person name="Ladd B."/>
            <person name="Jarett J.K."/>
            <person name="Geller-Mcgrath D.E."/>
            <person name="Sieber C.M."/>
            <person name="Emerson J.B."/>
            <person name="Anantharaman K."/>
            <person name="Thomas B.C."/>
            <person name="Malmstrom R."/>
            <person name="Stieglmeier M."/>
            <person name="Klingl A."/>
            <person name="Woyke T."/>
            <person name="Ryan C.M."/>
            <person name="Banfield J.F."/>
        </authorList>
    </citation>
    <scope>NUCLEOTIDE SEQUENCE [LARGE SCALE GENOMIC DNA]</scope>
    <source>
        <strain evidence="1">CG23_combo_of_CG06-09_8_20_14_all_40_14</strain>
    </source>
</reference>
<dbReference type="AlphaFoldDB" id="A0A2G9XDH5"/>
<name>A0A2G9XDH5_UNCKA</name>
<gene>
    <name evidence="1" type="ORF">COX53_01960</name>
</gene>
<accession>A0A2G9XDH5</accession>
<protein>
    <recommendedName>
        <fullName evidence="3">Transglutaminase-like domain-containing protein</fullName>
    </recommendedName>
</protein>
<comment type="caution">
    <text evidence="1">The sequence shown here is derived from an EMBL/GenBank/DDBJ whole genome shotgun (WGS) entry which is preliminary data.</text>
</comment>
<dbReference type="EMBL" id="PCQY01000024">
    <property type="protein sequence ID" value="PIP04543.1"/>
    <property type="molecule type" value="Genomic_DNA"/>
</dbReference>
<organism evidence="1 2">
    <name type="scientific">candidate division WWE3 bacterium CG23_combo_of_CG06-09_8_20_14_all_40_14</name>
    <dbReference type="NCBI Taxonomy" id="1975095"/>
    <lineage>
        <taxon>Bacteria</taxon>
        <taxon>Katanobacteria</taxon>
    </lineage>
</organism>